<evidence type="ECO:0000256" key="7">
    <source>
        <dbReference type="ARBA" id="ARBA00047899"/>
    </source>
</evidence>
<keyword evidence="13" id="KW-1185">Reference proteome</keyword>
<dbReference type="InterPro" id="IPR017441">
    <property type="entry name" value="Protein_kinase_ATP_BS"/>
</dbReference>
<dbReference type="GO" id="GO:0050684">
    <property type="term" value="P:regulation of mRNA processing"/>
    <property type="evidence" value="ECO:0007669"/>
    <property type="project" value="TreeGrafter"/>
</dbReference>
<name>C4JPL2_UNCRE</name>
<dbReference type="Gene3D" id="3.30.200.20">
    <property type="entry name" value="Phosphorylase Kinase, domain 1"/>
    <property type="match status" value="1"/>
</dbReference>
<dbReference type="InterPro" id="IPR000719">
    <property type="entry name" value="Prot_kinase_dom"/>
</dbReference>
<dbReference type="EC" id="2.7.11.1" evidence="1"/>
<dbReference type="PANTHER" id="PTHR47634">
    <property type="entry name" value="PROTEIN KINASE DOMAIN-CONTAINING PROTEIN-RELATED"/>
    <property type="match status" value="1"/>
</dbReference>
<keyword evidence="4 9" id="KW-0547">Nucleotide-binding</keyword>
<protein>
    <recommendedName>
        <fullName evidence="1">non-specific serine/threonine protein kinase</fullName>
        <ecNumber evidence="1">2.7.11.1</ecNumber>
    </recommendedName>
</protein>
<evidence type="ECO:0000259" key="11">
    <source>
        <dbReference type="PROSITE" id="PS50011"/>
    </source>
</evidence>
<dbReference type="eggNOG" id="KOG1290">
    <property type="taxonomic scope" value="Eukaryota"/>
</dbReference>
<dbReference type="KEGG" id="ure:UREG_03184"/>
<feature type="domain" description="Protein kinase" evidence="11">
    <location>
        <begin position="107"/>
        <end position="358"/>
    </location>
</feature>
<evidence type="ECO:0000256" key="8">
    <source>
        <dbReference type="ARBA" id="ARBA00048679"/>
    </source>
</evidence>
<keyword evidence="3" id="KW-0808">Transferase</keyword>
<dbReference type="SUPFAM" id="SSF56112">
    <property type="entry name" value="Protein kinase-like (PK-like)"/>
    <property type="match status" value="1"/>
</dbReference>
<keyword evidence="2" id="KW-0723">Serine/threonine-protein kinase</keyword>
<feature type="region of interest" description="Disordered" evidence="10">
    <location>
        <begin position="319"/>
        <end position="358"/>
    </location>
</feature>
<evidence type="ECO:0000313" key="12">
    <source>
        <dbReference type="EMBL" id="EEP78338.1"/>
    </source>
</evidence>
<dbReference type="HOGENOM" id="CLU_000288_81_2_1"/>
<keyword evidence="6 9" id="KW-0067">ATP-binding</keyword>
<dbReference type="InterPro" id="IPR011009">
    <property type="entry name" value="Kinase-like_dom_sf"/>
</dbReference>
<gene>
    <name evidence="12" type="ORF">UREG_03184</name>
</gene>
<comment type="catalytic activity">
    <reaction evidence="7">
        <text>L-threonyl-[protein] + ATP = O-phospho-L-threonyl-[protein] + ADP + H(+)</text>
        <dbReference type="Rhea" id="RHEA:46608"/>
        <dbReference type="Rhea" id="RHEA-COMP:11060"/>
        <dbReference type="Rhea" id="RHEA-COMP:11605"/>
        <dbReference type="ChEBI" id="CHEBI:15378"/>
        <dbReference type="ChEBI" id="CHEBI:30013"/>
        <dbReference type="ChEBI" id="CHEBI:30616"/>
        <dbReference type="ChEBI" id="CHEBI:61977"/>
        <dbReference type="ChEBI" id="CHEBI:456216"/>
        <dbReference type="EC" id="2.7.11.1"/>
    </reaction>
</comment>
<evidence type="ECO:0000256" key="3">
    <source>
        <dbReference type="ARBA" id="ARBA00022679"/>
    </source>
</evidence>
<dbReference type="GeneID" id="8439614"/>
<feature type="binding site" evidence="9">
    <location>
        <position position="136"/>
    </location>
    <ligand>
        <name>ATP</name>
        <dbReference type="ChEBI" id="CHEBI:30616"/>
    </ligand>
</feature>
<dbReference type="OMA" id="WIDGVEC"/>
<dbReference type="RefSeq" id="XP_002543667.1">
    <property type="nucleotide sequence ID" value="XM_002543621.1"/>
</dbReference>
<evidence type="ECO:0000313" key="13">
    <source>
        <dbReference type="Proteomes" id="UP000002058"/>
    </source>
</evidence>
<dbReference type="SMART" id="SM00220">
    <property type="entry name" value="S_TKc"/>
    <property type="match status" value="1"/>
</dbReference>
<proteinExistence type="predicted"/>
<evidence type="ECO:0000256" key="5">
    <source>
        <dbReference type="ARBA" id="ARBA00022777"/>
    </source>
</evidence>
<dbReference type="VEuPathDB" id="FungiDB:UREG_03184"/>
<dbReference type="PANTHER" id="PTHR47634:SF9">
    <property type="entry name" value="PROTEIN KINASE DOMAIN-CONTAINING PROTEIN-RELATED"/>
    <property type="match status" value="1"/>
</dbReference>
<organism evidence="12 13">
    <name type="scientific">Uncinocarpus reesii (strain UAMH 1704)</name>
    <dbReference type="NCBI Taxonomy" id="336963"/>
    <lineage>
        <taxon>Eukaryota</taxon>
        <taxon>Fungi</taxon>
        <taxon>Dikarya</taxon>
        <taxon>Ascomycota</taxon>
        <taxon>Pezizomycotina</taxon>
        <taxon>Eurotiomycetes</taxon>
        <taxon>Eurotiomycetidae</taxon>
        <taxon>Onygenales</taxon>
        <taxon>Onygenaceae</taxon>
        <taxon>Uncinocarpus</taxon>
    </lineage>
</organism>
<dbReference type="EMBL" id="CH476616">
    <property type="protein sequence ID" value="EEP78338.1"/>
    <property type="molecule type" value="Genomic_DNA"/>
</dbReference>
<accession>C4JPL2</accession>
<keyword evidence="5" id="KW-0418">Kinase</keyword>
<dbReference type="AlphaFoldDB" id="C4JPL2"/>
<dbReference type="PROSITE" id="PS50011">
    <property type="entry name" value="PROTEIN_KINASE_DOM"/>
    <property type="match status" value="1"/>
</dbReference>
<evidence type="ECO:0000256" key="1">
    <source>
        <dbReference type="ARBA" id="ARBA00012513"/>
    </source>
</evidence>
<dbReference type="Proteomes" id="UP000002058">
    <property type="component" value="Unassembled WGS sequence"/>
</dbReference>
<reference evidence="13" key="1">
    <citation type="journal article" date="2009" name="Genome Res.">
        <title>Comparative genomic analyses of the human fungal pathogens Coccidioides and their relatives.</title>
        <authorList>
            <person name="Sharpton T.J."/>
            <person name="Stajich J.E."/>
            <person name="Rounsley S.D."/>
            <person name="Gardner M.J."/>
            <person name="Wortman J.R."/>
            <person name="Jordar V.S."/>
            <person name="Maiti R."/>
            <person name="Kodira C.D."/>
            <person name="Neafsey D.E."/>
            <person name="Zeng Q."/>
            <person name="Hung C.-Y."/>
            <person name="McMahan C."/>
            <person name="Muszewska A."/>
            <person name="Grynberg M."/>
            <person name="Mandel M.A."/>
            <person name="Kellner E.M."/>
            <person name="Barker B.M."/>
            <person name="Galgiani J.N."/>
            <person name="Orbach M.J."/>
            <person name="Kirkland T.N."/>
            <person name="Cole G.T."/>
            <person name="Henn M.R."/>
            <person name="Birren B.W."/>
            <person name="Taylor J.W."/>
        </authorList>
    </citation>
    <scope>NUCLEOTIDE SEQUENCE [LARGE SCALE GENOMIC DNA]</scope>
    <source>
        <strain evidence="13">UAMH 1704</strain>
    </source>
</reference>
<sequence length="358" mass="39612">MAVLFPDLTQERCLLPFTTRWLRAVAPAIWHLSRPSFRDRFRFSPAVQLVQRNFSSSSSTVPPSKETENQNAFDYEYDWIDGAESLERYRPGGYHPIVIDDVLHDRYQVVDKLGFGGYSTTWLAWDLRLQKYAAVKVRSAGSPSNEARVLRVLSSSLGSTSPSSSIHSSSEIRGLDSVPTPLDKFKLQGPNGSHPCYTMVLAQCNLKDASYSRLFPLDVARALSAGLTLAVAYVHSQGYIHGDIHLRNVLAKAAPNINELSIKQFYQKYGEPETVPITERHGKPLPPNAPKQAVIPLYLGKYAEDFSVADTHVLLSDFGAATPASNPKPGKDCHSPLPTRPPEARFEPQKPLSPAADI</sequence>
<evidence type="ECO:0000256" key="10">
    <source>
        <dbReference type="SAM" id="MobiDB-lite"/>
    </source>
</evidence>
<dbReference type="PROSITE" id="PS00107">
    <property type="entry name" value="PROTEIN_KINASE_ATP"/>
    <property type="match status" value="1"/>
</dbReference>
<evidence type="ECO:0000256" key="9">
    <source>
        <dbReference type="PROSITE-ProRule" id="PRU10141"/>
    </source>
</evidence>
<comment type="catalytic activity">
    <reaction evidence="8">
        <text>L-seryl-[protein] + ATP = O-phospho-L-seryl-[protein] + ADP + H(+)</text>
        <dbReference type="Rhea" id="RHEA:17989"/>
        <dbReference type="Rhea" id="RHEA-COMP:9863"/>
        <dbReference type="Rhea" id="RHEA-COMP:11604"/>
        <dbReference type="ChEBI" id="CHEBI:15378"/>
        <dbReference type="ChEBI" id="CHEBI:29999"/>
        <dbReference type="ChEBI" id="CHEBI:30616"/>
        <dbReference type="ChEBI" id="CHEBI:83421"/>
        <dbReference type="ChEBI" id="CHEBI:456216"/>
        <dbReference type="EC" id="2.7.11.1"/>
    </reaction>
</comment>
<dbReference type="GO" id="GO:0000245">
    <property type="term" value="P:spliceosomal complex assembly"/>
    <property type="evidence" value="ECO:0007669"/>
    <property type="project" value="TreeGrafter"/>
</dbReference>
<dbReference type="InParanoid" id="C4JPL2"/>
<dbReference type="GO" id="GO:0005524">
    <property type="term" value="F:ATP binding"/>
    <property type="evidence" value="ECO:0007669"/>
    <property type="project" value="UniProtKB-UniRule"/>
</dbReference>
<evidence type="ECO:0000256" key="2">
    <source>
        <dbReference type="ARBA" id="ARBA00022527"/>
    </source>
</evidence>
<dbReference type="GO" id="GO:0004674">
    <property type="term" value="F:protein serine/threonine kinase activity"/>
    <property type="evidence" value="ECO:0007669"/>
    <property type="project" value="UniProtKB-KW"/>
</dbReference>
<dbReference type="Gene3D" id="1.10.510.10">
    <property type="entry name" value="Transferase(Phosphotransferase) domain 1"/>
    <property type="match status" value="1"/>
</dbReference>
<evidence type="ECO:0000256" key="6">
    <source>
        <dbReference type="ARBA" id="ARBA00022840"/>
    </source>
</evidence>
<dbReference type="InterPro" id="IPR051334">
    <property type="entry name" value="SRPK"/>
</dbReference>
<evidence type="ECO:0000256" key="4">
    <source>
        <dbReference type="ARBA" id="ARBA00022741"/>
    </source>
</evidence>
<dbReference type="OrthoDB" id="4206417at2759"/>